<dbReference type="Proteomes" id="UP000014500">
    <property type="component" value="Unassembled WGS sequence"/>
</dbReference>
<name>T1IZV5_STRMM</name>
<dbReference type="EnsemblMetazoa" id="SMAR006792-RA">
    <property type="protein sequence ID" value="SMAR006792-PA"/>
    <property type="gene ID" value="SMAR006792"/>
</dbReference>
<dbReference type="InterPro" id="IPR009071">
    <property type="entry name" value="HMG_box_dom"/>
</dbReference>
<feature type="region of interest" description="Disordered" evidence="2">
    <location>
        <begin position="1"/>
        <end position="25"/>
    </location>
</feature>
<dbReference type="CDD" id="cd00084">
    <property type="entry name" value="HMG-box_SF"/>
    <property type="match status" value="1"/>
</dbReference>
<dbReference type="GO" id="GO:0003677">
    <property type="term" value="F:DNA binding"/>
    <property type="evidence" value="ECO:0007669"/>
    <property type="project" value="UniProtKB-UniRule"/>
</dbReference>
<feature type="region of interest" description="Disordered" evidence="2">
    <location>
        <begin position="59"/>
        <end position="80"/>
    </location>
</feature>
<feature type="DNA-binding region" description="HMG box" evidence="1">
    <location>
        <begin position="80"/>
        <end position="148"/>
    </location>
</feature>
<proteinExistence type="predicted"/>
<evidence type="ECO:0000256" key="2">
    <source>
        <dbReference type="SAM" id="MobiDB-lite"/>
    </source>
</evidence>
<keyword evidence="5" id="KW-1185">Reference proteome</keyword>
<dbReference type="PANTHER" id="PTHR46584">
    <property type="entry name" value="HMG DOMAIN-CONTAINING PROTEIN 4"/>
    <property type="match status" value="1"/>
</dbReference>
<feature type="domain" description="HMG box" evidence="3">
    <location>
        <begin position="80"/>
        <end position="148"/>
    </location>
</feature>
<dbReference type="SUPFAM" id="SSF47095">
    <property type="entry name" value="HMG-box"/>
    <property type="match status" value="1"/>
</dbReference>
<dbReference type="STRING" id="126957.T1IZV5"/>
<dbReference type="Gene3D" id="1.10.30.10">
    <property type="entry name" value="High mobility group box domain"/>
    <property type="match status" value="1"/>
</dbReference>
<dbReference type="Pfam" id="PF00505">
    <property type="entry name" value="HMG_box"/>
    <property type="match status" value="1"/>
</dbReference>
<feature type="region of interest" description="Disordered" evidence="2">
    <location>
        <begin position="142"/>
        <end position="177"/>
    </location>
</feature>
<keyword evidence="1" id="KW-0238">DNA-binding</keyword>
<accession>T1IZV5</accession>
<dbReference type="EMBL" id="JH431727">
    <property type="status" value="NOT_ANNOTATED_CDS"/>
    <property type="molecule type" value="Genomic_DNA"/>
</dbReference>
<dbReference type="GO" id="GO:0005634">
    <property type="term" value="C:nucleus"/>
    <property type="evidence" value="ECO:0007669"/>
    <property type="project" value="UniProtKB-UniRule"/>
</dbReference>
<keyword evidence="1" id="KW-0539">Nucleus</keyword>
<sequence length="177" mass="20383">MTLDDGGIPEKERVNKRPSIAAGNPDMNFYEINRLVDERHQRKKMGEEKMCWRRQEKLLETSTPPSVSPAEKNKVEKQKKKRPVTTYALWCRDQRPQLVAKHPGICGNEITGRLGKLWRGLPDKEKMFWHKQREQIVAKILENSETTEISEEAQPAENTETSEETQPAETSGETQPS</sequence>
<dbReference type="PROSITE" id="PS50118">
    <property type="entry name" value="HMG_BOX_2"/>
    <property type="match status" value="1"/>
</dbReference>
<protein>
    <recommendedName>
        <fullName evidence="3">HMG box domain-containing protein</fullName>
    </recommendedName>
</protein>
<dbReference type="InterPro" id="IPR036910">
    <property type="entry name" value="HMG_box_dom_sf"/>
</dbReference>
<organism evidence="4 5">
    <name type="scientific">Strigamia maritima</name>
    <name type="common">European centipede</name>
    <name type="synonym">Geophilus maritimus</name>
    <dbReference type="NCBI Taxonomy" id="126957"/>
    <lineage>
        <taxon>Eukaryota</taxon>
        <taxon>Metazoa</taxon>
        <taxon>Ecdysozoa</taxon>
        <taxon>Arthropoda</taxon>
        <taxon>Myriapoda</taxon>
        <taxon>Chilopoda</taxon>
        <taxon>Pleurostigmophora</taxon>
        <taxon>Geophilomorpha</taxon>
        <taxon>Linotaeniidae</taxon>
        <taxon>Strigamia</taxon>
    </lineage>
</organism>
<evidence type="ECO:0000313" key="5">
    <source>
        <dbReference type="Proteomes" id="UP000014500"/>
    </source>
</evidence>
<feature type="compositionally biased region" description="Polar residues" evidence="2">
    <location>
        <begin position="156"/>
        <end position="177"/>
    </location>
</feature>
<dbReference type="HOGENOM" id="CLU_1521590_0_0_1"/>
<evidence type="ECO:0000256" key="1">
    <source>
        <dbReference type="PROSITE-ProRule" id="PRU00267"/>
    </source>
</evidence>
<dbReference type="AlphaFoldDB" id="T1IZV5"/>
<evidence type="ECO:0000313" key="4">
    <source>
        <dbReference type="EnsemblMetazoa" id="SMAR006792-PA"/>
    </source>
</evidence>
<dbReference type="PANTHER" id="PTHR46584:SF1">
    <property type="entry name" value="HMG DOMAIN-CONTAINING PROTEIN 4"/>
    <property type="match status" value="1"/>
</dbReference>
<dbReference type="SMART" id="SM00398">
    <property type="entry name" value="HMG"/>
    <property type="match status" value="1"/>
</dbReference>
<reference evidence="4" key="2">
    <citation type="submission" date="2015-02" db="UniProtKB">
        <authorList>
            <consortium name="EnsemblMetazoa"/>
        </authorList>
    </citation>
    <scope>IDENTIFICATION</scope>
</reference>
<reference evidence="5" key="1">
    <citation type="submission" date="2011-05" db="EMBL/GenBank/DDBJ databases">
        <authorList>
            <person name="Richards S.R."/>
            <person name="Qu J."/>
            <person name="Jiang H."/>
            <person name="Jhangiani S.N."/>
            <person name="Agravi P."/>
            <person name="Goodspeed R."/>
            <person name="Gross S."/>
            <person name="Mandapat C."/>
            <person name="Jackson L."/>
            <person name="Mathew T."/>
            <person name="Pu L."/>
            <person name="Thornton R."/>
            <person name="Saada N."/>
            <person name="Wilczek-Boney K.B."/>
            <person name="Lee S."/>
            <person name="Kovar C."/>
            <person name="Wu Y."/>
            <person name="Scherer S.E."/>
            <person name="Worley K.C."/>
            <person name="Muzny D.M."/>
            <person name="Gibbs R."/>
        </authorList>
    </citation>
    <scope>NUCLEOTIDE SEQUENCE</scope>
    <source>
        <strain evidence="5">Brora</strain>
    </source>
</reference>
<dbReference type="InterPro" id="IPR042477">
    <property type="entry name" value="HMGXB4"/>
</dbReference>
<evidence type="ECO:0000259" key="3">
    <source>
        <dbReference type="PROSITE" id="PS50118"/>
    </source>
</evidence>